<dbReference type="SUPFAM" id="SSF57997">
    <property type="entry name" value="Tropomyosin"/>
    <property type="match status" value="2"/>
</dbReference>
<dbReference type="NCBIfam" id="TIGR00229">
    <property type="entry name" value="sensory_box"/>
    <property type="match status" value="2"/>
</dbReference>
<evidence type="ECO:0000259" key="5">
    <source>
        <dbReference type="PROSITE" id="PS50113"/>
    </source>
</evidence>
<name>A0ABS3CRY0_9ALTE</name>
<accession>A0ABS3CRY0</accession>
<dbReference type="SUPFAM" id="SSF55785">
    <property type="entry name" value="PYP-like sensor domain (PAS domain)"/>
    <property type="match status" value="4"/>
</dbReference>
<evidence type="ECO:0000256" key="1">
    <source>
        <dbReference type="SAM" id="MobiDB-lite"/>
    </source>
</evidence>
<reference evidence="6 7" key="1">
    <citation type="submission" date="2021-03" db="EMBL/GenBank/DDBJ databases">
        <title>novel species isolated from a fishpond in China.</title>
        <authorList>
            <person name="Lu H."/>
            <person name="Cai Z."/>
        </authorList>
    </citation>
    <scope>NUCLEOTIDE SEQUENCE [LARGE SCALE GENOMIC DNA]</scope>
    <source>
        <strain evidence="6 7">Y57</strain>
    </source>
</reference>
<dbReference type="PANTHER" id="PTHR44757">
    <property type="entry name" value="DIGUANYLATE CYCLASE DGCP"/>
    <property type="match status" value="1"/>
</dbReference>
<feature type="compositionally biased region" description="Basic and acidic residues" evidence="1">
    <location>
        <begin position="1178"/>
        <end position="1194"/>
    </location>
</feature>
<feature type="region of interest" description="Disordered" evidence="1">
    <location>
        <begin position="800"/>
        <end position="833"/>
    </location>
</feature>
<evidence type="ECO:0000256" key="2">
    <source>
        <dbReference type="SAM" id="Phobius"/>
    </source>
</evidence>
<keyword evidence="2" id="KW-1133">Transmembrane helix</keyword>
<feature type="transmembrane region" description="Helical" evidence="2">
    <location>
        <begin position="33"/>
        <end position="55"/>
    </location>
</feature>
<feature type="compositionally biased region" description="Low complexity" evidence="1">
    <location>
        <begin position="1289"/>
        <end position="1301"/>
    </location>
</feature>
<keyword evidence="2" id="KW-0472">Membrane</keyword>
<dbReference type="PANTHER" id="PTHR44757:SF2">
    <property type="entry name" value="BIOFILM ARCHITECTURE MAINTENANCE PROTEIN MBAA"/>
    <property type="match status" value="1"/>
</dbReference>
<feature type="compositionally biased region" description="Low complexity" evidence="1">
    <location>
        <begin position="1027"/>
        <end position="1039"/>
    </location>
</feature>
<feature type="compositionally biased region" description="Polar residues" evidence="1">
    <location>
        <begin position="1196"/>
        <end position="1211"/>
    </location>
</feature>
<dbReference type="InterPro" id="IPR013656">
    <property type="entry name" value="PAS_4"/>
</dbReference>
<keyword evidence="3" id="KW-0732">Signal</keyword>
<organism evidence="6 7">
    <name type="scientific">Bowmanella yangjiangensis</name>
    <dbReference type="NCBI Taxonomy" id="2811230"/>
    <lineage>
        <taxon>Bacteria</taxon>
        <taxon>Pseudomonadati</taxon>
        <taxon>Pseudomonadota</taxon>
        <taxon>Gammaproteobacteria</taxon>
        <taxon>Alteromonadales</taxon>
        <taxon>Alteromonadaceae</taxon>
        <taxon>Bowmanella</taxon>
    </lineage>
</organism>
<evidence type="ECO:0000259" key="4">
    <source>
        <dbReference type="PROSITE" id="PS50112"/>
    </source>
</evidence>
<keyword evidence="2" id="KW-0812">Transmembrane</keyword>
<feature type="compositionally biased region" description="Low complexity" evidence="1">
    <location>
        <begin position="1073"/>
        <end position="1085"/>
    </location>
</feature>
<feature type="compositionally biased region" description="Basic and acidic residues" evidence="1">
    <location>
        <begin position="1108"/>
        <end position="1169"/>
    </location>
</feature>
<dbReference type="Pfam" id="PF08448">
    <property type="entry name" value="PAS_4"/>
    <property type="match status" value="2"/>
</dbReference>
<dbReference type="Gene3D" id="3.30.450.20">
    <property type="entry name" value="PAS domain"/>
    <property type="match status" value="4"/>
</dbReference>
<dbReference type="Pfam" id="PF13426">
    <property type="entry name" value="PAS_9"/>
    <property type="match status" value="1"/>
</dbReference>
<evidence type="ECO:0000313" key="7">
    <source>
        <dbReference type="Proteomes" id="UP000663992"/>
    </source>
</evidence>
<dbReference type="Gene3D" id="1.10.287.1490">
    <property type="match status" value="1"/>
</dbReference>
<dbReference type="PROSITE" id="PS50112">
    <property type="entry name" value="PAS"/>
    <property type="match status" value="1"/>
</dbReference>
<protein>
    <submittedName>
        <fullName evidence="6">PAS domain S-box protein</fullName>
    </submittedName>
</protein>
<dbReference type="SMART" id="SM00091">
    <property type="entry name" value="PAS"/>
    <property type="match status" value="4"/>
</dbReference>
<dbReference type="InterPro" id="IPR001610">
    <property type="entry name" value="PAC"/>
</dbReference>
<dbReference type="EMBL" id="JAFKCS010000006">
    <property type="protein sequence ID" value="MBN7819877.1"/>
    <property type="molecule type" value="Genomic_DNA"/>
</dbReference>
<dbReference type="SMART" id="SM00086">
    <property type="entry name" value="PAC"/>
    <property type="match status" value="2"/>
</dbReference>
<dbReference type="Proteomes" id="UP000663992">
    <property type="component" value="Unassembled WGS sequence"/>
</dbReference>
<dbReference type="CDD" id="cd00130">
    <property type="entry name" value="PAS"/>
    <property type="match status" value="2"/>
</dbReference>
<dbReference type="RefSeq" id="WP_206593714.1">
    <property type="nucleotide sequence ID" value="NZ_JAFKCS010000006.1"/>
</dbReference>
<feature type="chain" id="PRO_5045323374" evidence="3">
    <location>
        <begin position="22"/>
        <end position="1490"/>
    </location>
</feature>
<dbReference type="InterPro" id="IPR035965">
    <property type="entry name" value="PAS-like_dom_sf"/>
</dbReference>
<dbReference type="InterPro" id="IPR052155">
    <property type="entry name" value="Biofilm_reg_signaling"/>
</dbReference>
<dbReference type="InterPro" id="IPR000700">
    <property type="entry name" value="PAS-assoc_C"/>
</dbReference>
<feature type="compositionally biased region" description="Polar residues" evidence="1">
    <location>
        <begin position="1268"/>
        <end position="1278"/>
    </location>
</feature>
<feature type="compositionally biased region" description="Basic and acidic residues" evidence="1">
    <location>
        <begin position="959"/>
        <end position="983"/>
    </location>
</feature>
<evidence type="ECO:0000256" key="3">
    <source>
        <dbReference type="SAM" id="SignalP"/>
    </source>
</evidence>
<feature type="compositionally biased region" description="Basic and acidic residues" evidence="1">
    <location>
        <begin position="1040"/>
        <end position="1052"/>
    </location>
</feature>
<feature type="domain" description="PAS" evidence="4">
    <location>
        <begin position="315"/>
        <end position="365"/>
    </location>
</feature>
<feature type="region of interest" description="Disordered" evidence="1">
    <location>
        <begin position="1021"/>
        <end position="1052"/>
    </location>
</feature>
<proteinExistence type="predicted"/>
<feature type="compositionally biased region" description="Low complexity" evidence="1">
    <location>
        <begin position="1234"/>
        <end position="1251"/>
    </location>
</feature>
<dbReference type="Pfam" id="PF13188">
    <property type="entry name" value="PAS_8"/>
    <property type="match status" value="1"/>
</dbReference>
<feature type="region of interest" description="Disordered" evidence="1">
    <location>
        <begin position="948"/>
        <end position="1005"/>
    </location>
</feature>
<feature type="domain" description="PAC" evidence="5">
    <location>
        <begin position="389"/>
        <end position="441"/>
    </location>
</feature>
<comment type="caution">
    <text evidence="6">The sequence shown here is derived from an EMBL/GenBank/DDBJ whole genome shotgun (WGS) entry which is preliminary data.</text>
</comment>
<gene>
    <name evidence="6" type="ORF">J0A65_08365</name>
</gene>
<feature type="signal peptide" evidence="3">
    <location>
        <begin position="1"/>
        <end position="21"/>
    </location>
</feature>
<feature type="compositionally biased region" description="Basic and acidic residues" evidence="1">
    <location>
        <begin position="1213"/>
        <end position="1229"/>
    </location>
</feature>
<keyword evidence="7" id="KW-1185">Reference proteome</keyword>
<dbReference type="PROSITE" id="PS50113">
    <property type="entry name" value="PAC"/>
    <property type="match status" value="1"/>
</dbReference>
<feature type="compositionally biased region" description="Basic and acidic residues" evidence="1">
    <location>
        <begin position="1279"/>
        <end position="1288"/>
    </location>
</feature>
<dbReference type="InterPro" id="IPR000014">
    <property type="entry name" value="PAS"/>
</dbReference>
<sequence>MYLTSVRKMLWLALFSPFSYATSESATMLDPQITQILLVVVLVVALTMAGAWLLARRRVAQQQTEIAEQTAQINNKQALLDGFNLGMLHLDSQGNVLYVNRIAAYWLGGKADSLTGTALSRWVQGEAGERLISALSSLVDCKVQWFSPKAERHILLSAHPLSKPKDELAMLVTLQDISSYQQQITELQDEVACFDGLRGQAGLAQLSLNLKDKQAISDPLLQSWLGLTQAECSLDGFKNKVLSSDWANWMLAIEHSIDNNELELTGSLETPQGPKPVRMLGRIVQRDDGNKPQLVQCQLQDLTDISQAKRNLDASQSQFKSLLTASSQPLYLLNAQGEFVDCNLAFQRLFGVSMMQLQGKTVELVGLFDDAICSLHQSGDLAMSSLAGQGREFNLAFKDGSLRPLRFRLQPLKDGEGNRRGTLGQIEDMSELRGIQADLRDKQQQFDRFMNASPLGIVLMDAEEHLRQANQPMLERFGYSELELNKMSLYQLFAEPGQAARAAKQLQQGKLSALHVSLKDKHGKVHPSELHVHAIGEGQYLCWIADMSEKAFQQDKFDSLLSHSSLAMAVLSDSGFTRLNPAACEFFGIEDEQKLFGFFPYSEGLNPDTDSAEKLKHKFQQLRTDGKALSLVWQHQHGNEALPCQATYVPMFKGGVLESVLCIWMDMRAINQAAAERLEAINLRQAAERQMAEQQQLLQNSQDQLASKAKSLVDAESKLQRAEESLSEQQNKIEDLEQAHQDVTAHLQELQQEYTDSCKQLADSQQNNAELETQLQQFSTKVGALEKQRNQIADALQHSERQYRRTQQQLQESEEAGQKLREEQDAQAQKMQQLIEQNSSLKSSIQSKDKQIEDVSGQINTLQSQLLSSAEASESLRTQLANQRKASEQAQQLHREVEQRCRLAQSELSNKARQIEHLQYEMQKVEEMSSQQRDDLEEQHKLLQQELQAKHQQLQDTQKALDETRRQSEQEKAEKQQQQEHLTKLQQELSEMEQRAAEQQQQVASVEQEWLNKQAALQQELADKQRQLQQTEQILQDAKQQTEAEKAEKARQQEIYDKLKSELAEVEQRAVEQQSQMSQSDEQWQAKQQAMQDELVAKQQQLQQTQERLNEYQRQADDEKQQRQEQQMKLDQLKVELQDVESRASRQKELMEGSDEQWRQHQAEMDEQKQQLQQALEQARKQNQEMESQLKGKLSELQQAESQVQKTQSGEQKLLEELNQSRRDAEALKKKLQQQEAQEASLQQQLQAQQQILKDSESNIQKLEDAQSALTSQLQSVQKEYEQSRRQLNDQSSSQSDLSSRMQALEQELEQSRAQLDDKESALQDAQKALHSSQQKLAEQEQALVEAHQQELQQARVEQAEQPQKAKPAFAEQPIPDNPKVWFDLLPYLQKNPHTGSLAGALNQLMQALESATNQADAAINEEDTRLMLQATRQLVKLAEQINSEPLMDLTSRLEAAAKLGHLDSISIFWPNVKRSLMMTLRVIYSHLDG</sequence>
<evidence type="ECO:0000313" key="6">
    <source>
        <dbReference type="EMBL" id="MBN7819877.1"/>
    </source>
</evidence>
<feature type="region of interest" description="Disordered" evidence="1">
    <location>
        <begin position="1066"/>
        <end position="1251"/>
    </location>
</feature>
<feature type="region of interest" description="Disordered" evidence="1">
    <location>
        <begin position="1263"/>
        <end position="1375"/>
    </location>
</feature>